<keyword evidence="2" id="KW-1185">Reference proteome</keyword>
<gene>
    <name evidence="1" type="primary">Dgri\GH16509</name>
    <name evidence="1" type="ORF">Dgri_GH16509</name>
</gene>
<dbReference type="FunCoup" id="B4JU65">
    <property type="interactions" value="1"/>
</dbReference>
<reference evidence="1 2" key="1">
    <citation type="journal article" date="2007" name="Nature">
        <title>Evolution of genes and genomes on the Drosophila phylogeny.</title>
        <authorList>
            <consortium name="Drosophila 12 Genomes Consortium"/>
            <person name="Clark A.G."/>
            <person name="Eisen M.B."/>
            <person name="Smith D.R."/>
            <person name="Bergman C.M."/>
            <person name="Oliver B."/>
            <person name="Markow T.A."/>
            <person name="Kaufman T.C."/>
            <person name="Kellis M."/>
            <person name="Gelbart W."/>
            <person name="Iyer V.N."/>
            <person name="Pollard D.A."/>
            <person name="Sackton T.B."/>
            <person name="Larracuente A.M."/>
            <person name="Singh N.D."/>
            <person name="Abad J.P."/>
            <person name="Abt D.N."/>
            <person name="Adryan B."/>
            <person name="Aguade M."/>
            <person name="Akashi H."/>
            <person name="Anderson W.W."/>
            <person name="Aquadro C.F."/>
            <person name="Ardell D.H."/>
            <person name="Arguello R."/>
            <person name="Artieri C.G."/>
            <person name="Barbash D.A."/>
            <person name="Barker D."/>
            <person name="Barsanti P."/>
            <person name="Batterham P."/>
            <person name="Batzoglou S."/>
            <person name="Begun D."/>
            <person name="Bhutkar A."/>
            <person name="Blanco E."/>
            <person name="Bosak S.A."/>
            <person name="Bradley R.K."/>
            <person name="Brand A.D."/>
            <person name="Brent M.R."/>
            <person name="Brooks A.N."/>
            <person name="Brown R.H."/>
            <person name="Butlin R.K."/>
            <person name="Caggese C."/>
            <person name="Calvi B.R."/>
            <person name="Bernardo de Carvalho A."/>
            <person name="Caspi A."/>
            <person name="Castrezana S."/>
            <person name="Celniker S.E."/>
            <person name="Chang J.L."/>
            <person name="Chapple C."/>
            <person name="Chatterji S."/>
            <person name="Chinwalla A."/>
            <person name="Civetta A."/>
            <person name="Clifton S.W."/>
            <person name="Comeron J.M."/>
            <person name="Costello J.C."/>
            <person name="Coyne J.A."/>
            <person name="Daub J."/>
            <person name="David R.G."/>
            <person name="Delcher A.L."/>
            <person name="Delehaunty K."/>
            <person name="Do C.B."/>
            <person name="Ebling H."/>
            <person name="Edwards K."/>
            <person name="Eickbush T."/>
            <person name="Evans J.D."/>
            <person name="Filipski A."/>
            <person name="Findeiss S."/>
            <person name="Freyhult E."/>
            <person name="Fulton L."/>
            <person name="Fulton R."/>
            <person name="Garcia A.C."/>
            <person name="Gardiner A."/>
            <person name="Garfield D.A."/>
            <person name="Garvin B.E."/>
            <person name="Gibson G."/>
            <person name="Gilbert D."/>
            <person name="Gnerre S."/>
            <person name="Godfrey J."/>
            <person name="Good R."/>
            <person name="Gotea V."/>
            <person name="Gravely B."/>
            <person name="Greenberg A.J."/>
            <person name="Griffiths-Jones S."/>
            <person name="Gross S."/>
            <person name="Guigo R."/>
            <person name="Gustafson E.A."/>
            <person name="Haerty W."/>
            <person name="Hahn M.W."/>
            <person name="Halligan D.L."/>
            <person name="Halpern A.L."/>
            <person name="Halter G.M."/>
            <person name="Han M.V."/>
            <person name="Heger A."/>
            <person name="Hillier L."/>
            <person name="Hinrichs A.S."/>
            <person name="Holmes I."/>
            <person name="Hoskins R.A."/>
            <person name="Hubisz M.J."/>
            <person name="Hultmark D."/>
            <person name="Huntley M.A."/>
            <person name="Jaffe D.B."/>
            <person name="Jagadeeshan S."/>
            <person name="Jeck W.R."/>
            <person name="Johnson J."/>
            <person name="Jones C.D."/>
            <person name="Jordan W.C."/>
            <person name="Karpen G.H."/>
            <person name="Kataoka E."/>
            <person name="Keightley P.D."/>
            <person name="Kheradpour P."/>
            <person name="Kirkness E.F."/>
            <person name="Koerich L.B."/>
            <person name="Kristiansen K."/>
            <person name="Kudrna D."/>
            <person name="Kulathinal R.J."/>
            <person name="Kumar S."/>
            <person name="Kwok R."/>
            <person name="Lander E."/>
            <person name="Langley C.H."/>
            <person name="Lapoint R."/>
            <person name="Lazzaro B.P."/>
            <person name="Lee S.J."/>
            <person name="Levesque L."/>
            <person name="Li R."/>
            <person name="Lin C.F."/>
            <person name="Lin M.F."/>
            <person name="Lindblad-Toh K."/>
            <person name="Llopart A."/>
            <person name="Long M."/>
            <person name="Low L."/>
            <person name="Lozovsky E."/>
            <person name="Lu J."/>
            <person name="Luo M."/>
            <person name="Machado C.A."/>
            <person name="Makalowski W."/>
            <person name="Marzo M."/>
            <person name="Matsuda M."/>
            <person name="Matzkin L."/>
            <person name="McAllister B."/>
            <person name="McBride C.S."/>
            <person name="McKernan B."/>
            <person name="McKernan K."/>
            <person name="Mendez-Lago M."/>
            <person name="Minx P."/>
            <person name="Mollenhauer M.U."/>
            <person name="Montooth K."/>
            <person name="Mount S.M."/>
            <person name="Mu X."/>
            <person name="Myers E."/>
            <person name="Negre B."/>
            <person name="Newfeld S."/>
            <person name="Nielsen R."/>
            <person name="Noor M.A."/>
            <person name="O'Grady P."/>
            <person name="Pachter L."/>
            <person name="Papaceit M."/>
            <person name="Parisi M.J."/>
            <person name="Parisi M."/>
            <person name="Parts L."/>
            <person name="Pedersen J.S."/>
            <person name="Pesole G."/>
            <person name="Phillippy A.M."/>
            <person name="Ponting C.P."/>
            <person name="Pop M."/>
            <person name="Porcelli D."/>
            <person name="Powell J.R."/>
            <person name="Prohaska S."/>
            <person name="Pruitt K."/>
            <person name="Puig M."/>
            <person name="Quesneville H."/>
            <person name="Ram K.R."/>
            <person name="Rand D."/>
            <person name="Rasmussen M.D."/>
            <person name="Reed L.K."/>
            <person name="Reenan R."/>
            <person name="Reily A."/>
            <person name="Remington K.A."/>
            <person name="Rieger T.T."/>
            <person name="Ritchie M.G."/>
            <person name="Robin C."/>
            <person name="Rogers Y.H."/>
            <person name="Rohde C."/>
            <person name="Rozas J."/>
            <person name="Rubenfield M.J."/>
            <person name="Ruiz A."/>
            <person name="Russo S."/>
            <person name="Salzberg S.L."/>
            <person name="Sanchez-Gracia A."/>
            <person name="Saranga D.J."/>
            <person name="Sato H."/>
            <person name="Schaeffer S.W."/>
            <person name="Schatz M.C."/>
            <person name="Schlenke T."/>
            <person name="Schwartz R."/>
            <person name="Segarra C."/>
            <person name="Singh R.S."/>
            <person name="Sirot L."/>
            <person name="Sirota M."/>
            <person name="Sisneros N.B."/>
            <person name="Smith C.D."/>
            <person name="Smith T.F."/>
            <person name="Spieth J."/>
            <person name="Stage D.E."/>
            <person name="Stark A."/>
            <person name="Stephan W."/>
            <person name="Strausberg R.L."/>
            <person name="Strempel S."/>
            <person name="Sturgill D."/>
            <person name="Sutton G."/>
            <person name="Sutton G.G."/>
            <person name="Tao W."/>
            <person name="Teichmann S."/>
            <person name="Tobari Y.N."/>
            <person name="Tomimura Y."/>
            <person name="Tsolas J.M."/>
            <person name="Valente V.L."/>
            <person name="Venter E."/>
            <person name="Venter J.C."/>
            <person name="Vicario S."/>
            <person name="Vieira F.G."/>
            <person name="Vilella A.J."/>
            <person name="Villasante A."/>
            <person name="Walenz B."/>
            <person name="Wang J."/>
            <person name="Wasserman M."/>
            <person name="Watts T."/>
            <person name="Wilson D."/>
            <person name="Wilson R.K."/>
            <person name="Wing R.A."/>
            <person name="Wolfner M.F."/>
            <person name="Wong A."/>
            <person name="Wong G.K."/>
            <person name="Wu C.I."/>
            <person name="Wu G."/>
            <person name="Yamamoto D."/>
            <person name="Yang H.P."/>
            <person name="Yang S.P."/>
            <person name="Yorke J.A."/>
            <person name="Yoshida K."/>
            <person name="Zdobnov E."/>
            <person name="Zhang P."/>
            <person name="Zhang Y."/>
            <person name="Zimin A.V."/>
            <person name="Baldwin J."/>
            <person name="Abdouelleil A."/>
            <person name="Abdulkadir J."/>
            <person name="Abebe A."/>
            <person name="Abera B."/>
            <person name="Abreu J."/>
            <person name="Acer S.C."/>
            <person name="Aftuck L."/>
            <person name="Alexander A."/>
            <person name="An P."/>
            <person name="Anderson E."/>
            <person name="Anderson S."/>
            <person name="Arachi H."/>
            <person name="Azer M."/>
            <person name="Bachantsang P."/>
            <person name="Barry A."/>
            <person name="Bayul T."/>
            <person name="Berlin A."/>
            <person name="Bessette D."/>
            <person name="Bloom T."/>
            <person name="Blye J."/>
            <person name="Boguslavskiy L."/>
            <person name="Bonnet C."/>
            <person name="Boukhgalter B."/>
            <person name="Bourzgui I."/>
            <person name="Brown A."/>
            <person name="Cahill P."/>
            <person name="Channer S."/>
            <person name="Cheshatsang Y."/>
            <person name="Chuda L."/>
            <person name="Citroen M."/>
            <person name="Collymore A."/>
            <person name="Cooke P."/>
            <person name="Costello M."/>
            <person name="D'Aco K."/>
            <person name="Daza R."/>
            <person name="De Haan G."/>
            <person name="DeGray S."/>
            <person name="DeMaso C."/>
            <person name="Dhargay N."/>
            <person name="Dooley K."/>
            <person name="Dooley E."/>
            <person name="Doricent M."/>
            <person name="Dorje P."/>
            <person name="Dorjee K."/>
            <person name="Dupes A."/>
            <person name="Elong R."/>
            <person name="Falk J."/>
            <person name="Farina A."/>
            <person name="Faro S."/>
            <person name="Ferguson D."/>
            <person name="Fisher S."/>
            <person name="Foley C.D."/>
            <person name="Franke A."/>
            <person name="Friedrich D."/>
            <person name="Gadbois L."/>
            <person name="Gearin G."/>
            <person name="Gearin C.R."/>
            <person name="Giannoukos G."/>
            <person name="Goode T."/>
            <person name="Graham J."/>
            <person name="Grandbois E."/>
            <person name="Grewal S."/>
            <person name="Gyaltsen K."/>
            <person name="Hafez N."/>
            <person name="Hagos B."/>
            <person name="Hall J."/>
            <person name="Henson C."/>
            <person name="Hollinger A."/>
            <person name="Honan T."/>
            <person name="Huard M.D."/>
            <person name="Hughes L."/>
            <person name="Hurhula B."/>
            <person name="Husby M.E."/>
            <person name="Kamat A."/>
            <person name="Kanga B."/>
            <person name="Kashin S."/>
            <person name="Khazanovich D."/>
            <person name="Kisner P."/>
            <person name="Lance K."/>
            <person name="Lara M."/>
            <person name="Lee W."/>
            <person name="Lennon N."/>
            <person name="Letendre F."/>
            <person name="LeVine R."/>
            <person name="Lipovsky A."/>
            <person name="Liu X."/>
            <person name="Liu J."/>
            <person name="Liu S."/>
            <person name="Lokyitsang T."/>
            <person name="Lokyitsang Y."/>
            <person name="Lubonja R."/>
            <person name="Lui A."/>
            <person name="MacDonald P."/>
            <person name="Magnisalis V."/>
            <person name="Maru K."/>
            <person name="Matthews C."/>
            <person name="McCusker W."/>
            <person name="McDonough S."/>
            <person name="Mehta T."/>
            <person name="Meldrim J."/>
            <person name="Meneus L."/>
            <person name="Mihai O."/>
            <person name="Mihalev A."/>
            <person name="Mihova T."/>
            <person name="Mittelman R."/>
            <person name="Mlenga V."/>
            <person name="Montmayeur A."/>
            <person name="Mulrain L."/>
            <person name="Navidi A."/>
            <person name="Naylor J."/>
            <person name="Negash T."/>
            <person name="Nguyen T."/>
            <person name="Nguyen N."/>
            <person name="Nicol R."/>
            <person name="Norbu C."/>
            <person name="Norbu N."/>
            <person name="Novod N."/>
            <person name="O'Neill B."/>
            <person name="Osman S."/>
            <person name="Markiewicz E."/>
            <person name="Oyono O.L."/>
            <person name="Patti C."/>
            <person name="Phunkhang P."/>
            <person name="Pierre F."/>
            <person name="Priest M."/>
            <person name="Raghuraman S."/>
            <person name="Rege F."/>
            <person name="Reyes R."/>
            <person name="Rise C."/>
            <person name="Rogov P."/>
            <person name="Ross K."/>
            <person name="Ryan E."/>
            <person name="Settipalli S."/>
            <person name="Shea T."/>
            <person name="Sherpa N."/>
            <person name="Shi L."/>
            <person name="Shih D."/>
            <person name="Sparrow T."/>
            <person name="Spaulding J."/>
            <person name="Stalker J."/>
            <person name="Stange-Thomann N."/>
            <person name="Stavropoulos S."/>
            <person name="Stone C."/>
            <person name="Strader C."/>
            <person name="Tesfaye S."/>
            <person name="Thomson T."/>
            <person name="Thoulutsang Y."/>
            <person name="Thoulutsang D."/>
            <person name="Topham K."/>
            <person name="Topping I."/>
            <person name="Tsamla T."/>
            <person name="Vassiliev H."/>
            <person name="Vo A."/>
            <person name="Wangchuk T."/>
            <person name="Wangdi T."/>
            <person name="Weiand M."/>
            <person name="Wilkinson J."/>
            <person name="Wilson A."/>
            <person name="Yadav S."/>
            <person name="Young G."/>
            <person name="Yu Q."/>
            <person name="Zembek L."/>
            <person name="Zhong D."/>
            <person name="Zimmer A."/>
            <person name="Zwirko Z."/>
            <person name="Jaffe D.B."/>
            <person name="Alvarez P."/>
            <person name="Brockman W."/>
            <person name="Butler J."/>
            <person name="Chin C."/>
            <person name="Gnerre S."/>
            <person name="Grabherr M."/>
            <person name="Kleber M."/>
            <person name="Mauceli E."/>
            <person name="MacCallum I."/>
        </authorList>
    </citation>
    <scope>NUCLEOTIDE SEQUENCE [LARGE SCALE GENOMIC DNA]</scope>
    <source>
        <strain evidence="2">Tucson 15287-2541.00</strain>
    </source>
</reference>
<dbReference type="OMA" id="HQRTFTQ"/>
<dbReference type="AlphaFoldDB" id="B4JU65"/>
<dbReference type="Proteomes" id="UP000001070">
    <property type="component" value="Unassembled WGS sequence"/>
</dbReference>
<evidence type="ECO:0000313" key="1">
    <source>
        <dbReference type="EMBL" id="EDV91035.1"/>
    </source>
</evidence>
<evidence type="ECO:0000313" key="2">
    <source>
        <dbReference type="Proteomes" id="UP000001070"/>
    </source>
</evidence>
<dbReference type="OrthoDB" id="7770343at2759"/>
<name>B4JU65_DROGR</name>
<accession>B4JU65</accession>
<organism evidence="2">
    <name type="scientific">Drosophila grimshawi</name>
    <name type="common">Hawaiian fruit fly</name>
    <name type="synonym">Idiomyia grimshawi</name>
    <dbReference type="NCBI Taxonomy" id="7222"/>
    <lineage>
        <taxon>Eukaryota</taxon>
        <taxon>Metazoa</taxon>
        <taxon>Ecdysozoa</taxon>
        <taxon>Arthropoda</taxon>
        <taxon>Hexapoda</taxon>
        <taxon>Insecta</taxon>
        <taxon>Pterygota</taxon>
        <taxon>Neoptera</taxon>
        <taxon>Endopterygota</taxon>
        <taxon>Diptera</taxon>
        <taxon>Brachycera</taxon>
        <taxon>Muscomorpha</taxon>
        <taxon>Ephydroidea</taxon>
        <taxon>Drosophilidae</taxon>
        <taxon>Drosophila</taxon>
        <taxon>Hawaiian Drosophila</taxon>
    </lineage>
</organism>
<sequence length="161" mass="18635">MASSSTSSYKRKTVQLIKCFCGCSDMTVEEVQRIYTLTNSVQQTLLDGAATRLLHRYLELQRSGDKSEVEQFLDIYEKCDEFLQEEQRTFTQDEIDELCDLGLPYHLEQDLARRARNGQAIEIKSGLCRVQGECRNEIEASSDFKDFRNAILAKMRRIPHK</sequence>
<dbReference type="KEGG" id="dgr:6568077"/>
<proteinExistence type="predicted"/>
<dbReference type="EMBL" id="CH916374">
    <property type="protein sequence ID" value="EDV91035.1"/>
    <property type="molecule type" value="Genomic_DNA"/>
</dbReference>
<dbReference type="InParanoid" id="B4JU65"/>
<dbReference type="eggNOG" id="ENOG502T8GD">
    <property type="taxonomic scope" value="Eukaryota"/>
</dbReference>
<protein>
    <submittedName>
        <fullName evidence="1">GH16509</fullName>
    </submittedName>
</protein>
<dbReference type="PhylomeDB" id="B4JU65"/>
<dbReference type="HOGENOM" id="CLU_1679769_0_0_1"/>